<dbReference type="Gene3D" id="2.30.40.10">
    <property type="entry name" value="Urease, subunit C, domain 1"/>
    <property type="match status" value="1"/>
</dbReference>
<organism evidence="2 4">
    <name type="scientific">Pseudoalteromonas maricaloris</name>
    <dbReference type="NCBI Taxonomy" id="184924"/>
    <lineage>
        <taxon>Bacteria</taxon>
        <taxon>Pseudomonadati</taxon>
        <taxon>Pseudomonadota</taxon>
        <taxon>Gammaproteobacteria</taxon>
        <taxon>Alteromonadales</taxon>
        <taxon>Pseudoalteromonadaceae</taxon>
        <taxon>Pseudoalteromonas</taxon>
    </lineage>
</organism>
<dbReference type="EC" id="3.5.1.-" evidence="3"/>
<protein>
    <submittedName>
        <fullName evidence="2">D-aminoacylase</fullName>
        <ecNumber evidence="3">3.5.1.-</ecNumber>
    </submittedName>
</protein>
<evidence type="ECO:0000313" key="2">
    <source>
        <dbReference type="EMBL" id="NLR21162.1"/>
    </source>
</evidence>
<reference evidence="3 5" key="2">
    <citation type="submission" date="2023-10" db="EMBL/GenBank/DDBJ databases">
        <title>To unveil natural product biosynthetic capacity in Pseudoalteromonas.</title>
        <authorList>
            <person name="Wang J."/>
        </authorList>
    </citation>
    <scope>NUCLEOTIDE SEQUENCE [LARGE SCALE GENOMIC DNA]</scope>
    <source>
        <strain evidence="3 5">DSM 15914</strain>
    </source>
</reference>
<dbReference type="InterPro" id="IPR050378">
    <property type="entry name" value="Metallo-dep_Hydrolases_sf"/>
</dbReference>
<dbReference type="InterPro" id="IPR032466">
    <property type="entry name" value="Metal_Hydrolase"/>
</dbReference>
<dbReference type="CDD" id="cd01297">
    <property type="entry name" value="D-aminoacylase"/>
    <property type="match status" value="1"/>
</dbReference>
<dbReference type="InterPro" id="IPR023100">
    <property type="entry name" value="D-aminoacylase_insert_dom_sf"/>
</dbReference>
<keyword evidence="5" id="KW-1185">Reference proteome</keyword>
<dbReference type="PANTHER" id="PTHR11647">
    <property type="entry name" value="HYDRANTOINASE/DIHYDROPYRIMIDINASE FAMILY MEMBER"/>
    <property type="match status" value="1"/>
</dbReference>
<dbReference type="PANTHER" id="PTHR11647:SF1">
    <property type="entry name" value="COLLAPSIN RESPONSE MEDIATOR PROTEIN"/>
    <property type="match status" value="1"/>
</dbReference>
<dbReference type="AlphaFoldDB" id="A0A8I2GYT2"/>
<dbReference type="InterPro" id="IPR013108">
    <property type="entry name" value="Amidohydro_3"/>
</dbReference>
<name>A0A8I2GYT2_9GAMM</name>
<dbReference type="EMBL" id="WEIA01000003">
    <property type="protein sequence ID" value="NLR21162.1"/>
    <property type="molecule type" value="Genomic_DNA"/>
</dbReference>
<dbReference type="Proteomes" id="UP001304419">
    <property type="component" value="Chromosome 2"/>
</dbReference>
<dbReference type="Gene3D" id="3.20.20.140">
    <property type="entry name" value="Metal-dependent hydrolases"/>
    <property type="match status" value="1"/>
</dbReference>
<evidence type="ECO:0000313" key="4">
    <source>
        <dbReference type="Proteomes" id="UP000646877"/>
    </source>
</evidence>
<gene>
    <name evidence="2" type="ORF">F9Y85_07490</name>
    <name evidence="3" type="ORF">R5H13_22240</name>
</gene>
<dbReference type="SUPFAM" id="SSF51556">
    <property type="entry name" value="Metallo-dependent hydrolases"/>
    <property type="match status" value="1"/>
</dbReference>
<keyword evidence="3" id="KW-0378">Hydrolase</keyword>
<accession>A0A8I2GYT2</accession>
<dbReference type="Pfam" id="PF07969">
    <property type="entry name" value="Amidohydro_3"/>
    <property type="match status" value="1"/>
</dbReference>
<dbReference type="EMBL" id="CP137579">
    <property type="protein sequence ID" value="WOX30605.1"/>
    <property type="molecule type" value="Genomic_DNA"/>
</dbReference>
<proteinExistence type="predicted"/>
<reference evidence="2" key="1">
    <citation type="submission" date="2019-10" db="EMBL/GenBank/DDBJ databases">
        <authorList>
            <person name="Paulsen S."/>
        </authorList>
    </citation>
    <scope>NUCLEOTIDE SEQUENCE</scope>
    <source>
        <strain evidence="2">LMG 19692</strain>
    </source>
</reference>
<dbReference type="RefSeq" id="WP_039496229.1">
    <property type="nucleotide sequence ID" value="NZ_CBCSDF010000017.1"/>
</dbReference>
<dbReference type="InterPro" id="IPR011059">
    <property type="entry name" value="Metal-dep_hydrolase_composite"/>
</dbReference>
<sequence length="488" mass="53464">MLSSSPYVDTLIQGATVYFEPDSEAQVVDVAISKDKIVALGNCSHLQALQCIDATGLVLAPGFIDVHTHDDLEVLRGPYMLSKVSQGVTTVIAGNCGISAVPYCADQAPLDPINLLGEQSEFAYRELQDYQHAFSKAAPSVNLATLVGHTTLRAQVMTDLSQAANAQELEQMKTLLHQAMAQGAIGFSTGLAYYNAKGASQAEVNALAEVVTPFDGIYTTHLRTEFQGVIRAMDEAFATAEHAKLPLVISHIKCAGRENWGRAPEVLAHFELHRKTHPVSCDCYPYAASSSTLDLNQVTEETDIFITWSESHPELAQQSLANIATQWQVSQRDAAKRLQPAGAVYHCMLEDDVQRFVSYEHSMVGSDGLPCDPHPHPRLWGTFPRVLGHYCREQQSLPLALAIHKMTALPAARFKLRQRGNIQIGYFADLVLFDPNRVLDQASYSNPKQLASGIVKVWVNGKLSYVEGANADTIVDFGRAGRFLTRQN</sequence>
<evidence type="ECO:0000259" key="1">
    <source>
        <dbReference type="Pfam" id="PF07969"/>
    </source>
</evidence>
<dbReference type="SUPFAM" id="SSF51338">
    <property type="entry name" value="Composite domain of metallo-dependent hydrolases"/>
    <property type="match status" value="1"/>
</dbReference>
<dbReference type="GO" id="GO:0016812">
    <property type="term" value="F:hydrolase activity, acting on carbon-nitrogen (but not peptide) bonds, in cyclic amides"/>
    <property type="evidence" value="ECO:0007669"/>
    <property type="project" value="TreeGrafter"/>
</dbReference>
<evidence type="ECO:0000313" key="5">
    <source>
        <dbReference type="Proteomes" id="UP001304419"/>
    </source>
</evidence>
<evidence type="ECO:0000313" key="3">
    <source>
        <dbReference type="EMBL" id="WOX30605.1"/>
    </source>
</evidence>
<dbReference type="GO" id="GO:0016811">
    <property type="term" value="F:hydrolase activity, acting on carbon-nitrogen (but not peptide) bonds, in linear amides"/>
    <property type="evidence" value="ECO:0007669"/>
    <property type="project" value="InterPro"/>
</dbReference>
<feature type="domain" description="Amidohydrolase 3" evidence="1">
    <location>
        <begin position="50"/>
        <end position="465"/>
    </location>
</feature>
<dbReference type="GO" id="GO:0005829">
    <property type="term" value="C:cytosol"/>
    <property type="evidence" value="ECO:0007669"/>
    <property type="project" value="TreeGrafter"/>
</dbReference>
<dbReference type="Proteomes" id="UP000646877">
    <property type="component" value="Unassembled WGS sequence"/>
</dbReference>
<dbReference type="Gene3D" id="3.30.1490.130">
    <property type="entry name" value="D-aminoacylase. Domain 3"/>
    <property type="match status" value="1"/>
</dbReference>